<dbReference type="EMBL" id="AACZ04066623">
    <property type="status" value="NOT_ANNOTATED_CDS"/>
    <property type="molecule type" value="Genomic_DNA"/>
</dbReference>
<dbReference type="Proteomes" id="UP000002277">
    <property type="component" value="Chromosome 15"/>
</dbReference>
<accession>A0A2I3SYC3</accession>
<protein>
    <submittedName>
        <fullName evidence="1">Tubulin gamma complex component 5</fullName>
    </submittedName>
</protein>
<reference evidence="1 2" key="1">
    <citation type="journal article" date="2005" name="Nature">
        <title>Initial sequence of the chimpanzee genome and comparison with the human genome.</title>
        <authorList>
            <consortium name="Chimpanzee sequencing and analysis consortium"/>
        </authorList>
    </citation>
    <scope>NUCLEOTIDE SEQUENCE [LARGE SCALE GENOMIC DNA]</scope>
</reference>
<keyword evidence="2" id="KW-1185">Reference proteome</keyword>
<dbReference type="EMBL" id="AACZ04066624">
    <property type="status" value="NOT_ANNOTATED_CDS"/>
    <property type="molecule type" value="Genomic_DNA"/>
</dbReference>
<evidence type="ECO:0000313" key="2">
    <source>
        <dbReference type="Proteomes" id="UP000002277"/>
    </source>
</evidence>
<dbReference type="GeneTree" id="ENSGT00940000155962"/>
<organism evidence="1 2">
    <name type="scientific">Pan troglodytes</name>
    <name type="common">Chimpanzee</name>
    <dbReference type="NCBI Taxonomy" id="9598"/>
    <lineage>
        <taxon>Eukaryota</taxon>
        <taxon>Metazoa</taxon>
        <taxon>Chordata</taxon>
        <taxon>Craniata</taxon>
        <taxon>Vertebrata</taxon>
        <taxon>Euteleostomi</taxon>
        <taxon>Mammalia</taxon>
        <taxon>Eutheria</taxon>
        <taxon>Euarchontoglires</taxon>
        <taxon>Primates</taxon>
        <taxon>Haplorrhini</taxon>
        <taxon>Catarrhini</taxon>
        <taxon>Hominidae</taxon>
        <taxon>Pan</taxon>
    </lineage>
</organism>
<reference evidence="1" key="3">
    <citation type="submission" date="2025-09" db="UniProtKB">
        <authorList>
            <consortium name="Ensembl"/>
        </authorList>
    </citation>
    <scope>IDENTIFICATION</scope>
</reference>
<sequence>MARHGPPWSRVDAQQERDVRELVRGVAGLQDEADPNFQLALNFAWSNFRFHRFLDVNSHKIEKTIEGIYEKFVIHSDLSKAASWKRLTEEFLNAPLPSIKEIKVYLHCVFYCFLSDYRQFMHIIPYCHFFCVCQTLLQTAVMWRHQEIKKWKRKMISTGENT</sequence>
<name>A0A2I3SYC3_PANTR</name>
<dbReference type="CDD" id="cd22572">
    <property type="entry name" value="GCP5_NTD"/>
    <property type="match status" value="1"/>
</dbReference>
<proteinExistence type="predicted"/>
<dbReference type="Ensembl" id="ENSPTRT00000109947.1">
    <property type="protein sequence ID" value="ENSPTRP00000081980.1"/>
    <property type="gene ID" value="ENSPTRG00000006817.5"/>
</dbReference>
<reference evidence="1" key="2">
    <citation type="submission" date="2025-08" db="UniProtKB">
        <authorList>
            <consortium name="Ensembl"/>
        </authorList>
    </citation>
    <scope>IDENTIFICATION</scope>
</reference>
<dbReference type="AlphaFoldDB" id="A0A2I3SYC3"/>
<gene>
    <name evidence="1" type="primary">TUBGCP5</name>
</gene>
<evidence type="ECO:0000313" key="1">
    <source>
        <dbReference type="Ensembl" id="ENSPTRP00000081980.1"/>
    </source>
</evidence>
<dbReference type="Bgee" id="ENSPTRG00000006817">
    <property type="expression patterns" value="Expressed in Brodmann (1909) area 10 and 21 other cell types or tissues"/>
</dbReference>
<dbReference type="InterPro" id="IPR059169">
    <property type="entry name" value="GCP5_N_ext"/>
</dbReference>